<dbReference type="Pfam" id="PF00989">
    <property type="entry name" value="PAS"/>
    <property type="match status" value="1"/>
</dbReference>
<protein>
    <recommendedName>
        <fullName evidence="3">histidine kinase</fullName>
        <ecNumber evidence="3">2.7.13.3</ecNumber>
    </recommendedName>
</protein>
<dbReference type="Pfam" id="PF02518">
    <property type="entry name" value="HATPase_c"/>
    <property type="match status" value="1"/>
</dbReference>
<dbReference type="InterPro" id="IPR041328">
    <property type="entry name" value="HisK_sensor"/>
</dbReference>
<dbReference type="Gene3D" id="1.10.287.130">
    <property type="match status" value="1"/>
</dbReference>
<dbReference type="CDD" id="cd00075">
    <property type="entry name" value="HATPase"/>
    <property type="match status" value="1"/>
</dbReference>
<dbReference type="Pfam" id="PF18698">
    <property type="entry name" value="HisK_sensor"/>
    <property type="match status" value="1"/>
</dbReference>
<feature type="transmembrane region" description="Helical" evidence="14">
    <location>
        <begin position="12"/>
        <end position="31"/>
    </location>
</feature>
<evidence type="ECO:0000256" key="11">
    <source>
        <dbReference type="ARBA" id="ARBA00022989"/>
    </source>
</evidence>
<dbReference type="EMBL" id="JBBMFN010000066">
    <property type="protein sequence ID" value="MEQ2467846.1"/>
    <property type="molecule type" value="Genomic_DNA"/>
</dbReference>
<dbReference type="InterPro" id="IPR003661">
    <property type="entry name" value="HisK_dim/P_dom"/>
</dbReference>
<keyword evidence="10 17" id="KW-0067">ATP-binding</keyword>
<dbReference type="Gene3D" id="3.30.450.20">
    <property type="entry name" value="PAS domain"/>
    <property type="match status" value="1"/>
</dbReference>
<evidence type="ECO:0000259" key="16">
    <source>
        <dbReference type="PROSITE" id="PS50885"/>
    </source>
</evidence>
<evidence type="ECO:0000256" key="6">
    <source>
        <dbReference type="ARBA" id="ARBA00022679"/>
    </source>
</evidence>
<dbReference type="Gene3D" id="3.30.565.10">
    <property type="entry name" value="Histidine kinase-like ATPase, C-terminal domain"/>
    <property type="match status" value="1"/>
</dbReference>
<dbReference type="SUPFAM" id="SSF158472">
    <property type="entry name" value="HAMP domain-like"/>
    <property type="match status" value="1"/>
</dbReference>
<dbReference type="InterPro" id="IPR013767">
    <property type="entry name" value="PAS_fold"/>
</dbReference>
<proteinExistence type="predicted"/>
<evidence type="ECO:0000256" key="1">
    <source>
        <dbReference type="ARBA" id="ARBA00000085"/>
    </source>
</evidence>
<dbReference type="InterPro" id="IPR050351">
    <property type="entry name" value="BphY/WalK/GraS-like"/>
</dbReference>
<keyword evidence="5" id="KW-0597">Phosphoprotein</keyword>
<name>A0ABV1F3A9_9BACI</name>
<feature type="domain" description="Histidine kinase" evidence="15">
    <location>
        <begin position="369"/>
        <end position="587"/>
    </location>
</feature>
<dbReference type="SUPFAM" id="SSF47384">
    <property type="entry name" value="Homodimeric domain of signal transducing histidine kinase"/>
    <property type="match status" value="1"/>
</dbReference>
<evidence type="ECO:0000256" key="14">
    <source>
        <dbReference type="SAM" id="Phobius"/>
    </source>
</evidence>
<keyword evidence="12" id="KW-0902">Two-component regulatory system</keyword>
<keyword evidence="6" id="KW-0808">Transferase</keyword>
<dbReference type="Pfam" id="PF00672">
    <property type="entry name" value="HAMP"/>
    <property type="match status" value="1"/>
</dbReference>
<comment type="subcellular location">
    <subcellularLocation>
        <location evidence="2">Cell membrane</location>
        <topology evidence="2">Multi-pass membrane protein</topology>
    </subcellularLocation>
</comment>
<dbReference type="SMART" id="SM00304">
    <property type="entry name" value="HAMP"/>
    <property type="match status" value="1"/>
</dbReference>
<keyword evidence="7 14" id="KW-0812">Transmembrane</keyword>
<evidence type="ECO:0000256" key="13">
    <source>
        <dbReference type="ARBA" id="ARBA00023136"/>
    </source>
</evidence>
<dbReference type="Gene3D" id="6.10.340.10">
    <property type="match status" value="1"/>
</dbReference>
<dbReference type="SMART" id="SM00387">
    <property type="entry name" value="HATPase_c"/>
    <property type="match status" value="1"/>
</dbReference>
<dbReference type="PROSITE" id="PS50885">
    <property type="entry name" value="HAMP"/>
    <property type="match status" value="1"/>
</dbReference>
<evidence type="ECO:0000313" key="17">
    <source>
        <dbReference type="EMBL" id="MEQ2467846.1"/>
    </source>
</evidence>
<comment type="catalytic activity">
    <reaction evidence="1">
        <text>ATP + protein L-histidine = ADP + protein N-phospho-L-histidine.</text>
        <dbReference type="EC" id="2.7.13.3"/>
    </reaction>
</comment>
<feature type="domain" description="HAMP" evidence="16">
    <location>
        <begin position="192"/>
        <end position="244"/>
    </location>
</feature>
<dbReference type="CDD" id="cd06225">
    <property type="entry name" value="HAMP"/>
    <property type="match status" value="1"/>
</dbReference>
<keyword evidence="11 14" id="KW-1133">Transmembrane helix</keyword>
<dbReference type="GO" id="GO:0005524">
    <property type="term" value="F:ATP binding"/>
    <property type="evidence" value="ECO:0007669"/>
    <property type="project" value="UniProtKB-KW"/>
</dbReference>
<evidence type="ECO:0000256" key="5">
    <source>
        <dbReference type="ARBA" id="ARBA00022553"/>
    </source>
</evidence>
<dbReference type="SUPFAM" id="SSF55874">
    <property type="entry name" value="ATPase domain of HSP90 chaperone/DNA topoisomerase II/histidine kinase"/>
    <property type="match status" value="1"/>
</dbReference>
<dbReference type="RefSeq" id="WP_031537360.1">
    <property type="nucleotide sequence ID" value="NZ_JBBMFN010000066.1"/>
</dbReference>
<dbReference type="PANTHER" id="PTHR42878">
    <property type="entry name" value="TWO-COMPONENT HISTIDINE KINASE"/>
    <property type="match status" value="1"/>
</dbReference>
<dbReference type="InterPro" id="IPR036890">
    <property type="entry name" value="HATPase_C_sf"/>
</dbReference>
<dbReference type="InterPro" id="IPR005467">
    <property type="entry name" value="His_kinase_dom"/>
</dbReference>
<dbReference type="InterPro" id="IPR004358">
    <property type="entry name" value="Sig_transdc_His_kin-like_C"/>
</dbReference>
<evidence type="ECO:0000256" key="12">
    <source>
        <dbReference type="ARBA" id="ARBA00023012"/>
    </source>
</evidence>
<organism evidence="17 18">
    <name type="scientific">Niallia hominis</name>
    <dbReference type="NCBI Taxonomy" id="3133173"/>
    <lineage>
        <taxon>Bacteria</taxon>
        <taxon>Bacillati</taxon>
        <taxon>Bacillota</taxon>
        <taxon>Bacilli</taxon>
        <taxon>Bacillales</taxon>
        <taxon>Bacillaceae</taxon>
        <taxon>Niallia</taxon>
    </lineage>
</organism>
<evidence type="ECO:0000256" key="4">
    <source>
        <dbReference type="ARBA" id="ARBA00022475"/>
    </source>
</evidence>
<dbReference type="PROSITE" id="PS50109">
    <property type="entry name" value="HIS_KIN"/>
    <property type="match status" value="1"/>
</dbReference>
<keyword evidence="9" id="KW-0418">Kinase</keyword>
<keyword evidence="18" id="KW-1185">Reference proteome</keyword>
<dbReference type="InterPro" id="IPR003594">
    <property type="entry name" value="HATPase_dom"/>
</dbReference>
<dbReference type="SMART" id="SM00388">
    <property type="entry name" value="HisKA"/>
    <property type="match status" value="1"/>
</dbReference>
<dbReference type="PANTHER" id="PTHR42878:SF3">
    <property type="entry name" value="HISTIDINE PROTEIN KINASE SAES"/>
    <property type="match status" value="1"/>
</dbReference>
<evidence type="ECO:0000313" key="18">
    <source>
        <dbReference type="Proteomes" id="UP001465426"/>
    </source>
</evidence>
<dbReference type="SUPFAM" id="SSF55785">
    <property type="entry name" value="PYP-like sensor domain (PAS domain)"/>
    <property type="match status" value="1"/>
</dbReference>
<keyword evidence="4" id="KW-1003">Cell membrane</keyword>
<sequence length="590" mass="67342">MKFWRSVVFKLWITFLLLVSVVLTILTIMLLEYFEQYYTEQTETELTNTATKISEIMKEHNNQTGLEIVGELLDHSTGAIIISSPDQIYYYPESRLQELSVSYIEENEALQNVASSNEPTVVMTRWKNKDNIPEQIAIVGSPLHVNGNDGAVFIYQSLQSMNESKQSTAKFIVLAAVIAIILTTIFAFFLLTRITAPLRKMREAAFEVSQGNFSTKVPIMAQDEIGELSIAFNEMARRLHFNMNALSQEKEQLDNILSGMADGVLTLNRNGSLLLTNPPAEKFLQHWYYEKGELSDMHAQIPNELKKLFQLAVHTGNEQIDEITLQGRNWVMIVSPLYNKKDIRGAIVVIRDMTEERKLDKLRIDFIANISHELRTPISMLQGYSEAIVDNIAESEEEKREMARIIYDESLRMGRLVNEFLDLARMETGYLELRKEQVDLNSFINRVARKFKTIAKEKEIVFTVFISEDIGEYELDPDRIEQVLTNIMDNSLRHTPSEGTVSLRARSDDYGVYIEVEDTGAGIPEEDLPYVFERFYKADKARTRGNAGTGLGLAIVKNIIDAHGGDISVYSKYGRGTTFFIFLPRNKEEN</sequence>
<dbReference type="InterPro" id="IPR003660">
    <property type="entry name" value="HAMP_dom"/>
</dbReference>
<evidence type="ECO:0000259" key="15">
    <source>
        <dbReference type="PROSITE" id="PS50109"/>
    </source>
</evidence>
<dbReference type="Pfam" id="PF00512">
    <property type="entry name" value="HisKA"/>
    <property type="match status" value="1"/>
</dbReference>
<evidence type="ECO:0000256" key="8">
    <source>
        <dbReference type="ARBA" id="ARBA00022741"/>
    </source>
</evidence>
<evidence type="ECO:0000256" key="9">
    <source>
        <dbReference type="ARBA" id="ARBA00022777"/>
    </source>
</evidence>
<dbReference type="PRINTS" id="PR00344">
    <property type="entry name" value="BCTRLSENSOR"/>
</dbReference>
<reference evidence="17 18" key="1">
    <citation type="submission" date="2024-03" db="EMBL/GenBank/DDBJ databases">
        <title>Human intestinal bacterial collection.</title>
        <authorList>
            <person name="Pauvert C."/>
            <person name="Hitch T.C.A."/>
            <person name="Clavel T."/>
        </authorList>
    </citation>
    <scope>NUCLEOTIDE SEQUENCE [LARGE SCALE GENOMIC DNA]</scope>
    <source>
        <strain evidence="17 18">CLA-SR-H024</strain>
    </source>
</reference>
<dbReference type="CDD" id="cd00082">
    <property type="entry name" value="HisKA"/>
    <property type="match status" value="1"/>
</dbReference>
<evidence type="ECO:0000256" key="10">
    <source>
        <dbReference type="ARBA" id="ARBA00022840"/>
    </source>
</evidence>
<evidence type="ECO:0000256" key="3">
    <source>
        <dbReference type="ARBA" id="ARBA00012438"/>
    </source>
</evidence>
<keyword evidence="8" id="KW-0547">Nucleotide-binding</keyword>
<dbReference type="InterPro" id="IPR036097">
    <property type="entry name" value="HisK_dim/P_sf"/>
</dbReference>
<comment type="caution">
    <text evidence="17">The sequence shown here is derived from an EMBL/GenBank/DDBJ whole genome shotgun (WGS) entry which is preliminary data.</text>
</comment>
<dbReference type="EC" id="2.7.13.3" evidence="3"/>
<dbReference type="Proteomes" id="UP001465426">
    <property type="component" value="Unassembled WGS sequence"/>
</dbReference>
<keyword evidence="13 14" id="KW-0472">Membrane</keyword>
<feature type="transmembrane region" description="Helical" evidence="14">
    <location>
        <begin position="171"/>
        <end position="191"/>
    </location>
</feature>
<gene>
    <name evidence="17" type="ORF">WMO63_19485</name>
</gene>
<evidence type="ECO:0000256" key="2">
    <source>
        <dbReference type="ARBA" id="ARBA00004651"/>
    </source>
</evidence>
<accession>A0ABV1F3A9</accession>
<dbReference type="InterPro" id="IPR035965">
    <property type="entry name" value="PAS-like_dom_sf"/>
</dbReference>
<evidence type="ECO:0000256" key="7">
    <source>
        <dbReference type="ARBA" id="ARBA00022692"/>
    </source>
</evidence>